<evidence type="ECO:0000256" key="1">
    <source>
        <dbReference type="SAM" id="MobiDB-lite"/>
    </source>
</evidence>
<comment type="caution">
    <text evidence="2">The sequence shown here is derived from an EMBL/GenBank/DDBJ whole genome shotgun (WGS) entry which is preliminary data.</text>
</comment>
<dbReference type="Proteomes" id="UP000073492">
    <property type="component" value="Unassembled WGS sequence"/>
</dbReference>
<organism evidence="2 3">
    <name type="scientific">Pseudocercospora musae</name>
    <dbReference type="NCBI Taxonomy" id="113226"/>
    <lineage>
        <taxon>Eukaryota</taxon>
        <taxon>Fungi</taxon>
        <taxon>Dikarya</taxon>
        <taxon>Ascomycota</taxon>
        <taxon>Pezizomycotina</taxon>
        <taxon>Dothideomycetes</taxon>
        <taxon>Dothideomycetidae</taxon>
        <taxon>Mycosphaerellales</taxon>
        <taxon>Mycosphaerellaceae</taxon>
        <taxon>Pseudocercospora</taxon>
    </lineage>
</organism>
<dbReference type="AlphaFoldDB" id="A0A139IIG5"/>
<keyword evidence="3" id="KW-1185">Reference proteome</keyword>
<reference evidence="2 3" key="1">
    <citation type="submission" date="2015-07" db="EMBL/GenBank/DDBJ databases">
        <title>Comparative genomics of the Sigatoka disease complex on banana suggests a link between parallel evolutionary changes in Pseudocercospora fijiensis and Pseudocercospora eumusae and increased virulence on the banana host.</title>
        <authorList>
            <person name="Chang T.-C."/>
            <person name="Salvucci A."/>
            <person name="Crous P.W."/>
            <person name="Stergiopoulos I."/>
        </authorList>
    </citation>
    <scope>NUCLEOTIDE SEQUENCE [LARGE SCALE GENOMIC DNA]</scope>
    <source>
        <strain evidence="2 3">CBS 116634</strain>
    </source>
</reference>
<evidence type="ECO:0000313" key="2">
    <source>
        <dbReference type="EMBL" id="KXT14533.1"/>
    </source>
</evidence>
<protein>
    <submittedName>
        <fullName evidence="2">Uncharacterized protein</fullName>
    </submittedName>
</protein>
<gene>
    <name evidence="2" type="ORF">AC579_9129</name>
</gene>
<dbReference type="EMBL" id="LFZO01000079">
    <property type="protein sequence ID" value="KXT14533.1"/>
    <property type="molecule type" value="Genomic_DNA"/>
</dbReference>
<sequence>MAPRGVRAIEAYIRPCESAVAPTGASLHSMGINLEFGREDVVPELHGQSESGGGAHGGASTLSSELSSCRRHNVVWMSTVSRVRRRGEERGGQGMVEPPAIGADCSPSLANNILVASFLCLCNSYELTWPSFPQLALPKTACLCAALDNEALTQPPSTHPRDL</sequence>
<feature type="region of interest" description="Disordered" evidence="1">
    <location>
        <begin position="44"/>
        <end position="63"/>
    </location>
</feature>
<accession>A0A139IIG5</accession>
<evidence type="ECO:0000313" key="3">
    <source>
        <dbReference type="Proteomes" id="UP000073492"/>
    </source>
</evidence>
<name>A0A139IIG5_9PEZI</name>
<proteinExistence type="predicted"/>